<name>A0ABS6VX23_9GAMM</name>
<gene>
    <name evidence="6" type="ORF">KXJ70_19115</name>
</gene>
<keyword evidence="3" id="KW-0808">Transferase</keyword>
<evidence type="ECO:0000313" key="6">
    <source>
        <dbReference type="EMBL" id="MBW2942912.1"/>
    </source>
</evidence>
<evidence type="ECO:0000259" key="4">
    <source>
        <dbReference type="Pfam" id="PF00534"/>
    </source>
</evidence>
<evidence type="ECO:0000313" key="7">
    <source>
        <dbReference type="Proteomes" id="UP001166291"/>
    </source>
</evidence>
<dbReference type="EMBL" id="JAHWDQ010000009">
    <property type="protein sequence ID" value="MBW2942912.1"/>
    <property type="molecule type" value="Genomic_DNA"/>
</dbReference>
<feature type="domain" description="Glycosyl transferase family 1" evidence="4">
    <location>
        <begin position="168"/>
        <end position="329"/>
    </location>
</feature>
<evidence type="ECO:0000259" key="5">
    <source>
        <dbReference type="Pfam" id="PF13439"/>
    </source>
</evidence>
<dbReference type="PANTHER" id="PTHR12526:SF640">
    <property type="entry name" value="COLANIC ACID BIOSYNTHESIS GLYCOSYLTRANSFERASE WCAL-RELATED"/>
    <property type="match status" value="1"/>
</dbReference>
<keyword evidence="7" id="KW-1185">Reference proteome</keyword>
<dbReference type="CDD" id="cd03801">
    <property type="entry name" value="GT4_PimA-like"/>
    <property type="match status" value="1"/>
</dbReference>
<protein>
    <submittedName>
        <fullName evidence="6">Glycosyltransferase family 4 protein</fullName>
    </submittedName>
</protein>
<organism evidence="6 7">
    <name type="scientific">Zhongshania aquimaris</name>
    <dbReference type="NCBI Taxonomy" id="2857107"/>
    <lineage>
        <taxon>Bacteria</taxon>
        <taxon>Pseudomonadati</taxon>
        <taxon>Pseudomonadota</taxon>
        <taxon>Gammaproteobacteria</taxon>
        <taxon>Cellvibrionales</taxon>
        <taxon>Spongiibacteraceae</taxon>
        <taxon>Zhongshania</taxon>
    </lineage>
</organism>
<feature type="domain" description="Glycosyltransferase subfamily 4-like N-terminal" evidence="5">
    <location>
        <begin position="2"/>
        <end position="147"/>
    </location>
</feature>
<accession>A0ABS6VX23</accession>
<evidence type="ECO:0000256" key="2">
    <source>
        <dbReference type="ARBA" id="ARBA00022676"/>
    </source>
</evidence>
<reference evidence="6" key="1">
    <citation type="submission" date="2021-07" db="EMBL/GenBank/DDBJ databases">
        <title>Zhongshania sp. CAU 1632 isolated from seawater.</title>
        <authorList>
            <person name="Kim W."/>
        </authorList>
    </citation>
    <scope>NUCLEOTIDE SEQUENCE</scope>
    <source>
        <strain evidence="6">CAU 1632</strain>
    </source>
</reference>
<keyword evidence="2" id="KW-0328">Glycosyltransferase</keyword>
<dbReference type="Proteomes" id="UP001166291">
    <property type="component" value="Unassembled WGS sequence"/>
</dbReference>
<evidence type="ECO:0000256" key="1">
    <source>
        <dbReference type="ARBA" id="ARBA00009481"/>
    </source>
</evidence>
<dbReference type="Pfam" id="PF00534">
    <property type="entry name" value="Glycos_transf_1"/>
    <property type="match status" value="1"/>
</dbReference>
<evidence type="ECO:0000256" key="3">
    <source>
        <dbReference type="ARBA" id="ARBA00022679"/>
    </source>
</evidence>
<proteinExistence type="inferred from homology"/>
<sequence>MHELALALHELGNKVQVICDAPTVDGQADFDNSLPFPVERLSGPKFLRRRRKAKSVVLQLKKTTQAILICDSWKSLELLQPKKLGHAYCICIAHGMEFPEQVKQKHKRIFKTLSRADIILANSQFTAQRVKPYAPILEKVQILHPGVTPPTQASEADRTTVQNWLGKHSPALLTVGRIEARKGQDKIIEILPKLLKDHPQLVYLIAGTGPLLDGLVARAEELGVSSHIKFCGRVSDGERSALLQKADLFVMPCRAVGDSVEGFGIVYIEAAMLGLPSLAGRTGGAGDAVIDGQTGLLCDGDSEDDIYHAVNKMLSDTQKLKEMGQNAQHRAQTELQWQHIAEKLLYYAN</sequence>
<dbReference type="Pfam" id="PF13439">
    <property type="entry name" value="Glyco_transf_4"/>
    <property type="match status" value="1"/>
</dbReference>
<dbReference type="PANTHER" id="PTHR12526">
    <property type="entry name" value="GLYCOSYLTRANSFERASE"/>
    <property type="match status" value="1"/>
</dbReference>
<dbReference type="InterPro" id="IPR028098">
    <property type="entry name" value="Glyco_trans_4-like_N"/>
</dbReference>
<dbReference type="InterPro" id="IPR001296">
    <property type="entry name" value="Glyco_trans_1"/>
</dbReference>
<comment type="caution">
    <text evidence="6">The sequence shown here is derived from an EMBL/GenBank/DDBJ whole genome shotgun (WGS) entry which is preliminary data.</text>
</comment>
<comment type="similarity">
    <text evidence="1">Belongs to the glycosyltransferase group 1 family. Glycosyltransferase 4 subfamily.</text>
</comment>